<evidence type="ECO:0000256" key="7">
    <source>
        <dbReference type="ARBA" id="ARBA00023145"/>
    </source>
</evidence>
<dbReference type="GO" id="GO:0005576">
    <property type="term" value="C:extracellular region"/>
    <property type="evidence" value="ECO:0007669"/>
    <property type="project" value="UniProtKB-SubCell"/>
</dbReference>
<keyword evidence="2 12" id="KW-0645">Protease</keyword>
<evidence type="ECO:0000256" key="8">
    <source>
        <dbReference type="PROSITE-ProRule" id="PRU01032"/>
    </source>
</evidence>
<dbReference type="InterPro" id="IPR050819">
    <property type="entry name" value="Tripeptidyl-peptidase_I"/>
</dbReference>
<organism evidence="12 13">
    <name type="scientific">Zymoseptoria brevis</name>
    <dbReference type="NCBI Taxonomy" id="1047168"/>
    <lineage>
        <taxon>Eukaryota</taxon>
        <taxon>Fungi</taxon>
        <taxon>Dikarya</taxon>
        <taxon>Ascomycota</taxon>
        <taxon>Pezizomycotina</taxon>
        <taxon>Dothideomycetes</taxon>
        <taxon>Dothideomycetidae</taxon>
        <taxon>Mycosphaerellales</taxon>
        <taxon>Mycosphaerellaceae</taxon>
        <taxon>Zymoseptoria</taxon>
    </lineage>
</organism>
<feature type="compositionally biased region" description="Basic residues" evidence="9">
    <location>
        <begin position="188"/>
        <end position="203"/>
    </location>
</feature>
<dbReference type="Proteomes" id="UP000033647">
    <property type="component" value="Unassembled WGS sequence"/>
</dbReference>
<dbReference type="SUPFAM" id="SSF52743">
    <property type="entry name" value="Subtilisin-like"/>
    <property type="match status" value="1"/>
</dbReference>
<evidence type="ECO:0000256" key="6">
    <source>
        <dbReference type="ARBA" id="ARBA00022837"/>
    </source>
</evidence>
<feature type="signal peptide" evidence="10">
    <location>
        <begin position="1"/>
        <end position="20"/>
    </location>
</feature>
<dbReference type="GO" id="GO:0006508">
    <property type="term" value="P:proteolysis"/>
    <property type="evidence" value="ECO:0007669"/>
    <property type="project" value="UniProtKB-KW"/>
</dbReference>
<sequence length="674" mass="74743">MLWLPFGAIACLIAPTLVHGRSISGSHVLHEERDAGRSQLTKRDRLHSETPLVMKIALKQQNMHQADHWLKEISAPTSPNFAKFWTPEEVIEAFQPPAESVNAVLLWLESAGVPRHKVAHSENKQWLVFGATADIAEALFHTDYHEFHDLEGRSLVGTDRIHLPRHLTDSIDFVKPGVVMQPMPASHRERRRAATKPFSRKTKLAYSENERKSAENVTGCAKEITADCISTLLNFPFPDLTYTATTTQSSFGTFQKGDYYQQPDLDLYWNEFFPERIPNGTGPNFVSIDGGLLVSELKDWNPGASYGAEPASNLEQTIPFYFPNKVTVIQQDDEYYAFDHDPGLLNPMLDAIDGSYCTSCSNGICGNDPTLDPIYPDINPPLPEATGWTRWEKPYQCGTFKPPPIISSSYYSILGKDDEHTQAYSLRQCAEIMKLSLQGVTFIWASGDEGVGYTDGTACRRGRFSYEHPNGCPYILMVGGTMIEAGKTEHDPEVVWQAGPAGTQPWADYISSGSGFSNFHERPSYQKAVVDAYLEKHDPGYPYYRGANLDNATMGYYNRDGRAYPDISANAGPIPRWLDRKRAQDGGTSASVQLVGIMLARIVDERRKAGKPNPALGFVHEVLYAHPEVFNDVVSGNNPGCGGPGFQAAPGWDAPTGLGVPDYQKLLKLYLSLP</sequence>
<feature type="domain" description="Peptidase S53" evidence="11">
    <location>
        <begin position="223"/>
        <end position="673"/>
    </location>
</feature>
<dbReference type="InterPro" id="IPR030400">
    <property type="entry name" value="Sedolisin_dom"/>
</dbReference>
<keyword evidence="4" id="KW-0378">Hydrolase</keyword>
<comment type="caution">
    <text evidence="12">The sequence shown here is derived from an EMBL/GenBank/DDBJ whole genome shotgun (WGS) entry which is preliminary data.</text>
</comment>
<dbReference type="STRING" id="1047168.A0A0F4GVB7"/>
<dbReference type="GO" id="GO:0008240">
    <property type="term" value="F:tripeptidyl-peptidase activity"/>
    <property type="evidence" value="ECO:0007669"/>
    <property type="project" value="TreeGrafter"/>
</dbReference>
<feature type="binding site" evidence="8">
    <location>
        <position position="633"/>
    </location>
    <ligand>
        <name>Ca(2+)</name>
        <dbReference type="ChEBI" id="CHEBI:29108"/>
    </ligand>
</feature>
<evidence type="ECO:0000256" key="10">
    <source>
        <dbReference type="SAM" id="SignalP"/>
    </source>
</evidence>
<proteinExistence type="predicted"/>
<dbReference type="EMBL" id="LAFY01000287">
    <property type="protein sequence ID" value="KJY01352.1"/>
    <property type="molecule type" value="Genomic_DNA"/>
</dbReference>
<dbReference type="SUPFAM" id="SSF54897">
    <property type="entry name" value="Protease propeptides/inhibitors"/>
    <property type="match status" value="1"/>
</dbReference>
<keyword evidence="10" id="KW-0732">Signal</keyword>
<evidence type="ECO:0000259" key="11">
    <source>
        <dbReference type="PROSITE" id="PS51695"/>
    </source>
</evidence>
<dbReference type="CDD" id="cd04056">
    <property type="entry name" value="Peptidases_S53"/>
    <property type="match status" value="1"/>
</dbReference>
<dbReference type="GO" id="GO:0004252">
    <property type="term" value="F:serine-type endopeptidase activity"/>
    <property type="evidence" value="ECO:0007669"/>
    <property type="project" value="InterPro"/>
</dbReference>
<dbReference type="InterPro" id="IPR036852">
    <property type="entry name" value="Peptidase_S8/S53_dom_sf"/>
</dbReference>
<reference evidence="12 13" key="1">
    <citation type="submission" date="2015-03" db="EMBL/GenBank/DDBJ databases">
        <title>RNA-seq based gene annotation and comparative genomics of four Zymoseptoria species reveal species-specific pathogenicity related genes and transposable element activity.</title>
        <authorList>
            <person name="Grandaubert J."/>
            <person name="Bhattacharyya A."/>
            <person name="Stukenbrock E.H."/>
        </authorList>
    </citation>
    <scope>NUCLEOTIDE SEQUENCE [LARGE SCALE GENOMIC DNA]</scope>
    <source>
        <strain evidence="12 13">Zb18110</strain>
    </source>
</reference>
<dbReference type="AlphaFoldDB" id="A0A0F4GVB7"/>
<accession>A0A0F4GVB7</accession>
<evidence type="ECO:0000256" key="9">
    <source>
        <dbReference type="SAM" id="MobiDB-lite"/>
    </source>
</evidence>
<evidence type="ECO:0000313" key="13">
    <source>
        <dbReference type="Proteomes" id="UP000033647"/>
    </source>
</evidence>
<feature type="binding site" evidence="8">
    <location>
        <position position="653"/>
    </location>
    <ligand>
        <name>Ca(2+)</name>
        <dbReference type="ChEBI" id="CHEBI:29108"/>
    </ligand>
</feature>
<evidence type="ECO:0000256" key="5">
    <source>
        <dbReference type="ARBA" id="ARBA00022825"/>
    </source>
</evidence>
<dbReference type="SMART" id="SM00944">
    <property type="entry name" value="Pro-kuma_activ"/>
    <property type="match status" value="1"/>
</dbReference>
<evidence type="ECO:0000256" key="4">
    <source>
        <dbReference type="ARBA" id="ARBA00022801"/>
    </source>
</evidence>
<keyword evidence="5" id="KW-0720">Serine protease</keyword>
<comment type="cofactor">
    <cofactor evidence="8">
        <name>Ca(2+)</name>
        <dbReference type="ChEBI" id="CHEBI:29108"/>
    </cofactor>
    <text evidence="8">Binds 1 Ca(2+) ion per subunit.</text>
</comment>
<dbReference type="OrthoDB" id="409122at2759"/>
<keyword evidence="3 8" id="KW-0479">Metal-binding</keyword>
<comment type="caution">
    <text evidence="8">Lacks conserved residue(s) required for the propagation of feature annotation.</text>
</comment>
<keyword evidence="13" id="KW-1185">Reference proteome</keyword>
<gene>
    <name evidence="12" type="ORF">TI39_contig295g00017</name>
</gene>
<feature type="chain" id="PRO_5002468860" evidence="10">
    <location>
        <begin position="21"/>
        <end position="674"/>
    </location>
</feature>
<keyword evidence="6 8" id="KW-0106">Calcium</keyword>
<dbReference type="GO" id="GO:0046872">
    <property type="term" value="F:metal ion binding"/>
    <property type="evidence" value="ECO:0007669"/>
    <property type="project" value="UniProtKB-UniRule"/>
</dbReference>
<evidence type="ECO:0000313" key="12">
    <source>
        <dbReference type="EMBL" id="KJY01352.1"/>
    </source>
</evidence>
<keyword evidence="7" id="KW-0865">Zymogen</keyword>
<dbReference type="PROSITE" id="PS51695">
    <property type="entry name" value="SEDOLISIN"/>
    <property type="match status" value="1"/>
</dbReference>
<dbReference type="PANTHER" id="PTHR14218:SF19">
    <property type="entry name" value="SERINE PROTEASE AORO, PUTATIVE (AFU_ORTHOLOGUE AFUA_6G10250)-RELATED"/>
    <property type="match status" value="1"/>
</dbReference>
<evidence type="ECO:0000256" key="2">
    <source>
        <dbReference type="ARBA" id="ARBA00022670"/>
    </source>
</evidence>
<feature type="binding site" evidence="8">
    <location>
        <position position="651"/>
    </location>
    <ligand>
        <name>Ca(2+)</name>
        <dbReference type="ChEBI" id="CHEBI:29108"/>
    </ligand>
</feature>
<feature type="region of interest" description="Disordered" evidence="9">
    <location>
        <begin position="184"/>
        <end position="205"/>
    </location>
</feature>
<protein>
    <submittedName>
        <fullName evidence="12">Protease s8 tripeptidyl peptidase like protein</fullName>
    </submittedName>
</protein>
<comment type="subcellular location">
    <subcellularLocation>
        <location evidence="1">Secreted</location>
        <location evidence="1">Extracellular space</location>
    </subcellularLocation>
</comment>
<feature type="binding site" evidence="8">
    <location>
        <position position="632"/>
    </location>
    <ligand>
        <name>Ca(2+)</name>
        <dbReference type="ChEBI" id="CHEBI:29108"/>
    </ligand>
</feature>
<evidence type="ECO:0000256" key="1">
    <source>
        <dbReference type="ARBA" id="ARBA00004239"/>
    </source>
</evidence>
<evidence type="ECO:0000256" key="3">
    <source>
        <dbReference type="ARBA" id="ARBA00022723"/>
    </source>
</evidence>
<dbReference type="Gene3D" id="3.40.50.200">
    <property type="entry name" value="Peptidase S8/S53 domain"/>
    <property type="match status" value="1"/>
</dbReference>
<dbReference type="CDD" id="cd11377">
    <property type="entry name" value="Pro-peptidase_S53"/>
    <property type="match status" value="1"/>
</dbReference>
<name>A0A0F4GVB7_9PEZI</name>
<dbReference type="Pfam" id="PF09286">
    <property type="entry name" value="Pro-kuma_activ"/>
    <property type="match status" value="1"/>
</dbReference>
<dbReference type="InterPro" id="IPR015366">
    <property type="entry name" value="S53_propep"/>
</dbReference>
<dbReference type="PANTHER" id="PTHR14218">
    <property type="entry name" value="PROTEASE S8 TRIPEPTIDYL PEPTIDASE I CLN2"/>
    <property type="match status" value="1"/>
</dbReference>